<keyword evidence="13" id="KW-0282">Flagellum</keyword>
<comment type="similarity">
    <text evidence="2 12">Belongs to the type III secretion exporter family.</text>
</comment>
<keyword evidence="5 12" id="KW-1003">Cell membrane</keyword>
<feature type="transmembrane region" description="Helical" evidence="12">
    <location>
        <begin position="194"/>
        <end position="216"/>
    </location>
</feature>
<protein>
    <recommendedName>
        <fullName evidence="3 12">Flagellar biosynthetic protein FlhB</fullName>
    </recommendedName>
</protein>
<evidence type="ECO:0000256" key="8">
    <source>
        <dbReference type="ARBA" id="ARBA00022927"/>
    </source>
</evidence>
<comment type="function">
    <text evidence="12">Required for formation of the rod structure in the basal body of the flagellar apparatus. Together with FliI and FliH, may constitute the export apparatus of flagellin.</text>
</comment>
<evidence type="ECO:0000256" key="2">
    <source>
        <dbReference type="ARBA" id="ARBA00010690"/>
    </source>
</evidence>
<dbReference type="PRINTS" id="PR00950">
    <property type="entry name" value="TYPE3IMSPROT"/>
</dbReference>
<feature type="transmembrane region" description="Helical" evidence="12">
    <location>
        <begin position="90"/>
        <end position="115"/>
    </location>
</feature>
<evidence type="ECO:0000256" key="12">
    <source>
        <dbReference type="RuleBase" id="RU364091"/>
    </source>
</evidence>
<keyword evidence="4 12" id="KW-0813">Transport</keyword>
<accession>A0A1I5RNR3</accession>
<evidence type="ECO:0000313" key="14">
    <source>
        <dbReference type="Proteomes" id="UP000198577"/>
    </source>
</evidence>
<evidence type="ECO:0000256" key="11">
    <source>
        <dbReference type="ARBA" id="ARBA00023225"/>
    </source>
</evidence>
<dbReference type="Proteomes" id="UP000198577">
    <property type="component" value="Unassembled WGS sequence"/>
</dbReference>
<feature type="transmembrane region" description="Helical" evidence="12">
    <location>
        <begin position="148"/>
        <end position="166"/>
    </location>
</feature>
<evidence type="ECO:0000256" key="4">
    <source>
        <dbReference type="ARBA" id="ARBA00022448"/>
    </source>
</evidence>
<dbReference type="GO" id="GO:0044780">
    <property type="term" value="P:bacterial-type flagellum assembly"/>
    <property type="evidence" value="ECO:0007669"/>
    <property type="project" value="InterPro"/>
</dbReference>
<dbReference type="AlphaFoldDB" id="A0A1I5RNR3"/>
<dbReference type="InterPro" id="IPR006135">
    <property type="entry name" value="T3SS_substrate_exporter"/>
</dbReference>
<evidence type="ECO:0000256" key="3">
    <source>
        <dbReference type="ARBA" id="ARBA00021622"/>
    </source>
</evidence>
<gene>
    <name evidence="12" type="primary">flhB</name>
    <name evidence="13" type="ORF">SAMN05444406_10151</name>
</gene>
<evidence type="ECO:0000256" key="5">
    <source>
        <dbReference type="ARBA" id="ARBA00022475"/>
    </source>
</evidence>
<keyword evidence="11 12" id="KW-1006">Bacterial flagellum protein export</keyword>
<name>A0A1I5RNR3_9FIRM</name>
<evidence type="ECO:0000256" key="9">
    <source>
        <dbReference type="ARBA" id="ARBA00022989"/>
    </source>
</evidence>
<reference evidence="13 14" key="1">
    <citation type="submission" date="2016-10" db="EMBL/GenBank/DDBJ databases">
        <authorList>
            <person name="de Groot N.N."/>
        </authorList>
    </citation>
    <scope>NUCLEOTIDE SEQUENCE [LARGE SCALE GENOMIC DNA]</scope>
    <source>
        <strain evidence="13 14">DSM 20678</strain>
    </source>
</reference>
<sequence length="360" mass="41503">MRIDLQLFAEERTEKATPKKRREARERGQVFKSVELNSAVVLIVGMLALKFASSFMLDKLYSAYNRYLHADTALEQLYTYTGVMAMAREIMVTVALAVLPLCGLVMLAGLAINYWQVGFIFTTRPVMPNLSRINPLEGLKRIFSKRTLVELLKSLLKLALVIFISYKEFMADMEFLAQLAKWDIKNSFIVVGDMVFNIGIKMAVVFLVLAVFDYFYQWWEYEKSLRMTKQELKDEYKEVEGHPLIRSRIRERQRQIGLRRMMQEIPKADVVVTNPVHFAVALRYDPKEHDAPVVVAKGQDYLALKIKEIAKKHGVYIVENKPLAQMLYKSTEIGQAIPPELFRAVAEVLAFVYSMKGKRI</sequence>
<comment type="subcellular location">
    <subcellularLocation>
        <location evidence="1">Cell membrane</location>
        <topology evidence="1">Multi-pass membrane protein</topology>
    </subcellularLocation>
</comment>
<keyword evidence="8 12" id="KW-0653">Protein transport</keyword>
<dbReference type="PANTHER" id="PTHR30531">
    <property type="entry name" value="FLAGELLAR BIOSYNTHETIC PROTEIN FLHB"/>
    <property type="match status" value="1"/>
</dbReference>
<dbReference type="Gene3D" id="6.10.250.2080">
    <property type="match status" value="1"/>
</dbReference>
<evidence type="ECO:0000256" key="6">
    <source>
        <dbReference type="ARBA" id="ARBA00022692"/>
    </source>
</evidence>
<dbReference type="EMBL" id="FOXR01000001">
    <property type="protein sequence ID" value="SFP59901.1"/>
    <property type="molecule type" value="Genomic_DNA"/>
</dbReference>
<dbReference type="InterPro" id="IPR006136">
    <property type="entry name" value="FlhB"/>
</dbReference>
<dbReference type="GO" id="GO:0005886">
    <property type="term" value="C:plasma membrane"/>
    <property type="evidence" value="ECO:0007669"/>
    <property type="project" value="UniProtKB-SubCell"/>
</dbReference>
<organism evidence="13 14">
    <name type="scientific">Caldicoprobacter faecalis</name>
    <dbReference type="NCBI Taxonomy" id="937334"/>
    <lineage>
        <taxon>Bacteria</taxon>
        <taxon>Bacillati</taxon>
        <taxon>Bacillota</taxon>
        <taxon>Clostridia</taxon>
        <taxon>Caldicoprobacterales</taxon>
        <taxon>Caldicoprobacteraceae</taxon>
        <taxon>Caldicoprobacter</taxon>
    </lineage>
</organism>
<dbReference type="STRING" id="937334.SAMN05444406_10151"/>
<keyword evidence="14" id="KW-1185">Reference proteome</keyword>
<dbReference type="PANTHER" id="PTHR30531:SF12">
    <property type="entry name" value="FLAGELLAR BIOSYNTHETIC PROTEIN FLHB"/>
    <property type="match status" value="1"/>
</dbReference>
<keyword evidence="13" id="KW-0966">Cell projection</keyword>
<keyword evidence="7 12" id="KW-1005">Bacterial flagellum biogenesis</keyword>
<keyword evidence="13" id="KW-0969">Cilium</keyword>
<dbReference type="NCBIfam" id="TIGR00328">
    <property type="entry name" value="flhB"/>
    <property type="match status" value="1"/>
</dbReference>
<dbReference type="FunFam" id="3.40.1690.10:FF:000001">
    <property type="entry name" value="Flagellar biosynthetic protein FlhB"/>
    <property type="match status" value="1"/>
</dbReference>
<keyword evidence="6 12" id="KW-0812">Transmembrane</keyword>
<feature type="transmembrane region" description="Helical" evidence="12">
    <location>
        <begin position="30"/>
        <end position="52"/>
    </location>
</feature>
<keyword evidence="9 12" id="KW-1133">Transmembrane helix</keyword>
<dbReference type="Gene3D" id="3.40.1690.10">
    <property type="entry name" value="secretion proteins EscU"/>
    <property type="match status" value="1"/>
</dbReference>
<proteinExistence type="inferred from homology"/>
<evidence type="ECO:0000313" key="13">
    <source>
        <dbReference type="EMBL" id="SFP59901.1"/>
    </source>
</evidence>
<keyword evidence="10 12" id="KW-0472">Membrane</keyword>
<dbReference type="GO" id="GO:0009306">
    <property type="term" value="P:protein secretion"/>
    <property type="evidence" value="ECO:0007669"/>
    <property type="project" value="InterPro"/>
</dbReference>
<dbReference type="Pfam" id="PF01312">
    <property type="entry name" value="Bac_export_2"/>
    <property type="match status" value="1"/>
</dbReference>
<evidence type="ECO:0000256" key="1">
    <source>
        <dbReference type="ARBA" id="ARBA00004651"/>
    </source>
</evidence>
<dbReference type="SUPFAM" id="SSF160544">
    <property type="entry name" value="EscU C-terminal domain-like"/>
    <property type="match status" value="1"/>
</dbReference>
<evidence type="ECO:0000256" key="7">
    <source>
        <dbReference type="ARBA" id="ARBA00022795"/>
    </source>
</evidence>
<evidence type="ECO:0000256" key="10">
    <source>
        <dbReference type="ARBA" id="ARBA00023136"/>
    </source>
</evidence>
<dbReference type="InterPro" id="IPR029025">
    <property type="entry name" value="T3SS_substrate_exporter_C"/>
</dbReference>